<name>A0A956NIB0_UNCEI</name>
<accession>A0A956NIB0</accession>
<proteinExistence type="predicted"/>
<comment type="caution">
    <text evidence="2">The sequence shown here is derived from an EMBL/GenBank/DDBJ whole genome shotgun (WGS) entry which is preliminary data.</text>
</comment>
<dbReference type="AlphaFoldDB" id="A0A956NIB0"/>
<evidence type="ECO:0000313" key="2">
    <source>
        <dbReference type="EMBL" id="MCA9759281.1"/>
    </source>
</evidence>
<dbReference type="Proteomes" id="UP000739538">
    <property type="component" value="Unassembled WGS sequence"/>
</dbReference>
<organism evidence="2 3">
    <name type="scientific">Eiseniibacteriota bacterium</name>
    <dbReference type="NCBI Taxonomy" id="2212470"/>
    <lineage>
        <taxon>Bacteria</taxon>
        <taxon>Candidatus Eiseniibacteriota</taxon>
    </lineage>
</organism>
<protein>
    <recommendedName>
        <fullName evidence="4">T9SS type A sorting domain-containing protein</fullName>
    </recommendedName>
</protein>
<gene>
    <name evidence="2" type="ORF">KDA27_26045</name>
</gene>
<dbReference type="Gene3D" id="2.60.40.4070">
    <property type="match status" value="1"/>
</dbReference>
<reference evidence="2" key="2">
    <citation type="journal article" date="2021" name="Microbiome">
        <title>Successional dynamics and alternative stable states in a saline activated sludge microbial community over 9 years.</title>
        <authorList>
            <person name="Wang Y."/>
            <person name="Ye J."/>
            <person name="Ju F."/>
            <person name="Liu L."/>
            <person name="Boyd J.A."/>
            <person name="Deng Y."/>
            <person name="Parks D.H."/>
            <person name="Jiang X."/>
            <person name="Yin X."/>
            <person name="Woodcroft B.J."/>
            <person name="Tyson G.W."/>
            <person name="Hugenholtz P."/>
            <person name="Polz M.F."/>
            <person name="Zhang T."/>
        </authorList>
    </citation>
    <scope>NUCLEOTIDE SEQUENCE</scope>
    <source>
        <strain evidence="2">HKST-UBA02</strain>
    </source>
</reference>
<dbReference type="EMBL" id="JAGQHS010000302">
    <property type="protein sequence ID" value="MCA9759281.1"/>
    <property type="molecule type" value="Genomic_DNA"/>
</dbReference>
<feature type="signal peptide" evidence="1">
    <location>
        <begin position="1"/>
        <end position="22"/>
    </location>
</feature>
<evidence type="ECO:0008006" key="4">
    <source>
        <dbReference type="Google" id="ProtNLM"/>
    </source>
</evidence>
<evidence type="ECO:0000256" key="1">
    <source>
        <dbReference type="SAM" id="SignalP"/>
    </source>
</evidence>
<keyword evidence="1" id="KW-0732">Signal</keyword>
<evidence type="ECO:0000313" key="3">
    <source>
        <dbReference type="Proteomes" id="UP000739538"/>
    </source>
</evidence>
<reference evidence="2" key="1">
    <citation type="submission" date="2020-04" db="EMBL/GenBank/DDBJ databases">
        <authorList>
            <person name="Zhang T."/>
        </authorList>
    </citation>
    <scope>NUCLEOTIDE SEQUENCE</scope>
    <source>
        <strain evidence="2">HKST-UBA02</strain>
    </source>
</reference>
<feature type="chain" id="PRO_5036969893" description="T9SS type A sorting domain-containing protein" evidence="1">
    <location>
        <begin position="23"/>
        <end position="297"/>
    </location>
</feature>
<sequence>MRYLVPASLLVLVLTFAMPTCSSGEGACCLQQGSCVFVTMSACSDSVGLFLGEGMPCDPNPCPPAPINDTCEFAIPLGRGSVGLTTGSTAGAGADYDPGAGGCLGTHAWGPDVVYRLDLLAGDVADVRYTAWNADGALYLITDCSRPGDTCVAGSDVTLYAEQERIVYEATEDGTYYLILDGGYQFLAGPYNLRFDIQTQTPATTEQVTKLETIALTATPNPFRDSTEITLATSGQGPLHVDIFDVAGRLMRSLSGVSGTAVWDGRNDQGEAVPPGAYVCRMRSGAGGSSRVLVKLP</sequence>